<dbReference type="PROSITE" id="PS00027">
    <property type="entry name" value="HOMEOBOX_1"/>
    <property type="match status" value="1"/>
</dbReference>
<dbReference type="PROSITE" id="PS50071">
    <property type="entry name" value="HOMEOBOX_2"/>
    <property type="match status" value="1"/>
</dbReference>
<dbReference type="OMA" id="TEVCSNQ"/>
<dbReference type="SUPFAM" id="SSF46689">
    <property type="entry name" value="Homeodomain-like"/>
    <property type="match status" value="1"/>
</dbReference>
<dbReference type="Gene3D" id="1.10.10.60">
    <property type="entry name" value="Homeodomain-like"/>
    <property type="match status" value="1"/>
</dbReference>
<gene>
    <name evidence="9" type="ORF">KI387_020667</name>
</gene>
<dbReference type="InterPro" id="IPR005541">
    <property type="entry name" value="KNOX2"/>
</dbReference>
<proteinExistence type="inferred from homology"/>
<dbReference type="InterPro" id="IPR017970">
    <property type="entry name" value="Homeobox_CS"/>
</dbReference>
<keyword evidence="4 5" id="KW-0539">Nucleus</keyword>
<dbReference type="Pfam" id="PF03791">
    <property type="entry name" value="KNOX2"/>
    <property type="match status" value="1"/>
</dbReference>
<dbReference type="GO" id="GO:0003677">
    <property type="term" value="F:DNA binding"/>
    <property type="evidence" value="ECO:0007669"/>
    <property type="project" value="UniProtKB-UniRule"/>
</dbReference>
<evidence type="ECO:0000256" key="4">
    <source>
        <dbReference type="ARBA" id="ARBA00023242"/>
    </source>
</evidence>
<dbReference type="PANTHER" id="PTHR11850">
    <property type="entry name" value="HOMEOBOX PROTEIN TRANSCRIPTION FACTORS"/>
    <property type="match status" value="1"/>
</dbReference>
<reference evidence="9 10" key="1">
    <citation type="journal article" date="2021" name="Nat. Plants">
        <title>The Taxus genome provides insights into paclitaxel biosynthesis.</title>
        <authorList>
            <person name="Xiong X."/>
            <person name="Gou J."/>
            <person name="Liao Q."/>
            <person name="Li Y."/>
            <person name="Zhou Q."/>
            <person name="Bi G."/>
            <person name="Li C."/>
            <person name="Du R."/>
            <person name="Wang X."/>
            <person name="Sun T."/>
            <person name="Guo L."/>
            <person name="Liang H."/>
            <person name="Lu P."/>
            <person name="Wu Y."/>
            <person name="Zhang Z."/>
            <person name="Ro D.K."/>
            <person name="Shang Y."/>
            <person name="Huang S."/>
            <person name="Yan J."/>
        </authorList>
    </citation>
    <scope>NUCLEOTIDE SEQUENCE [LARGE SCALE GENOMIC DNA]</scope>
    <source>
        <strain evidence="9">Ta-2019</strain>
    </source>
</reference>
<sequence>MEDMNVNIDGGGFYGVNMGEYGHNSGGRVGSMMALMTEQEQEREEVEPSSIAFPSYNNGHVEAALLSAAAIFHGGGDLSLPGHHHHHSKHLVGGHFQTEQLPMNEHPAVFSDSSLSSSVKAEMYSNSLELARKEEGAARRSSFWPEPSLVLRALSQSQYHEHLQQQKEVETECCANPKDFIDAMKIRIAGHPNYPRLLAAYIDCHKIGTSPQVIALLDEISERNRHERRSPTISMGADPELDQFMEAYYSTLGKHQAELSETFKEAMAFINEMETRLNSLGIECPPGYLDEREDGYASSEEELSCCGELEFNHEVDPRVEDRQLKDQLLRRYSGYFSTLKKEFLKKRKKGKLPKEARQTLLEWWHHHNKWPYPSETDKVVLAESTGLDQKQINNWFINQRKRHWKPSEDMQLMVMDGLNHHAASFFIDGIDC</sequence>
<dbReference type="InterPro" id="IPR050224">
    <property type="entry name" value="TALE_homeobox"/>
</dbReference>
<evidence type="ECO:0000259" key="8">
    <source>
        <dbReference type="PROSITE" id="PS51213"/>
    </source>
</evidence>
<feature type="DNA-binding region" description="Homeobox; TALE-type" evidence="5">
    <location>
        <begin position="344"/>
        <end position="407"/>
    </location>
</feature>
<dbReference type="GO" id="GO:0005634">
    <property type="term" value="C:nucleus"/>
    <property type="evidence" value="ECO:0007669"/>
    <property type="project" value="UniProtKB-SubCell"/>
</dbReference>
<dbReference type="Pfam" id="PF03790">
    <property type="entry name" value="KNOX1"/>
    <property type="match status" value="1"/>
</dbReference>
<evidence type="ECO:0000313" key="10">
    <source>
        <dbReference type="Proteomes" id="UP000824469"/>
    </source>
</evidence>
<dbReference type="GO" id="GO:0000981">
    <property type="term" value="F:DNA-binding transcription factor activity, RNA polymerase II-specific"/>
    <property type="evidence" value="ECO:0007669"/>
    <property type="project" value="InterPro"/>
</dbReference>
<dbReference type="InterPro" id="IPR005540">
    <property type="entry name" value="KNOX1"/>
</dbReference>
<evidence type="ECO:0000313" key="9">
    <source>
        <dbReference type="EMBL" id="KAH9318898.1"/>
    </source>
</evidence>
<keyword evidence="3 5" id="KW-0371">Homeobox</keyword>
<keyword evidence="2 5" id="KW-0238">DNA-binding</keyword>
<dbReference type="InterPro" id="IPR009057">
    <property type="entry name" value="Homeodomain-like_sf"/>
</dbReference>
<evidence type="ECO:0000256" key="6">
    <source>
        <dbReference type="PROSITE-ProRule" id="PRU00559"/>
    </source>
</evidence>
<evidence type="ECO:0000259" key="7">
    <source>
        <dbReference type="PROSITE" id="PS50071"/>
    </source>
</evidence>
<dbReference type="PROSITE" id="PS51213">
    <property type="entry name" value="ELK"/>
    <property type="match status" value="1"/>
</dbReference>
<name>A0AA38GBL0_TAXCH</name>
<dbReference type="EMBL" id="JAHRHJ020000004">
    <property type="protein sequence ID" value="KAH9318898.1"/>
    <property type="molecule type" value="Genomic_DNA"/>
</dbReference>
<dbReference type="InterPro" id="IPR008422">
    <property type="entry name" value="KN_HD"/>
</dbReference>
<dbReference type="SMART" id="SM00389">
    <property type="entry name" value="HOX"/>
    <property type="match status" value="1"/>
</dbReference>
<dbReference type="AlphaFoldDB" id="A0AA38GBL0"/>
<dbReference type="InterPro" id="IPR001356">
    <property type="entry name" value="HD"/>
</dbReference>
<comment type="subcellular location">
    <subcellularLocation>
        <location evidence="1 5">Nucleus</location>
    </subcellularLocation>
</comment>
<evidence type="ECO:0000256" key="1">
    <source>
        <dbReference type="ARBA" id="ARBA00004123"/>
    </source>
</evidence>
<comment type="caution">
    <text evidence="9">The sequence shown here is derived from an EMBL/GenBank/DDBJ whole genome shotgun (WGS) entry which is preliminary data.</text>
</comment>
<accession>A0AA38GBL0</accession>
<evidence type="ECO:0000256" key="5">
    <source>
        <dbReference type="PROSITE-ProRule" id="PRU00108"/>
    </source>
</evidence>
<dbReference type="Proteomes" id="UP000824469">
    <property type="component" value="Unassembled WGS sequence"/>
</dbReference>
<comment type="similarity">
    <text evidence="6">Belongs to the TALE/KNOX homeobox family.</text>
</comment>
<dbReference type="SMART" id="SM01255">
    <property type="entry name" value="KNOX1"/>
    <property type="match status" value="1"/>
</dbReference>
<dbReference type="CDD" id="cd00086">
    <property type="entry name" value="homeodomain"/>
    <property type="match status" value="1"/>
</dbReference>
<dbReference type="SMART" id="SM01188">
    <property type="entry name" value="ELK"/>
    <property type="match status" value="1"/>
</dbReference>
<dbReference type="Pfam" id="PF03789">
    <property type="entry name" value="ELK"/>
    <property type="match status" value="1"/>
</dbReference>
<organism evidence="9 10">
    <name type="scientific">Taxus chinensis</name>
    <name type="common">Chinese yew</name>
    <name type="synonym">Taxus wallichiana var. chinensis</name>
    <dbReference type="NCBI Taxonomy" id="29808"/>
    <lineage>
        <taxon>Eukaryota</taxon>
        <taxon>Viridiplantae</taxon>
        <taxon>Streptophyta</taxon>
        <taxon>Embryophyta</taxon>
        <taxon>Tracheophyta</taxon>
        <taxon>Spermatophyta</taxon>
        <taxon>Pinopsida</taxon>
        <taxon>Pinidae</taxon>
        <taxon>Conifers II</taxon>
        <taxon>Cupressales</taxon>
        <taxon>Taxaceae</taxon>
        <taxon>Taxus</taxon>
    </lineage>
</organism>
<feature type="domain" description="ELK" evidence="8">
    <location>
        <begin position="323"/>
        <end position="343"/>
    </location>
</feature>
<evidence type="ECO:0000256" key="3">
    <source>
        <dbReference type="ARBA" id="ARBA00023155"/>
    </source>
</evidence>
<dbReference type="Pfam" id="PF05920">
    <property type="entry name" value="Homeobox_KN"/>
    <property type="match status" value="1"/>
</dbReference>
<feature type="domain" description="Homeobox" evidence="7">
    <location>
        <begin position="343"/>
        <end position="406"/>
    </location>
</feature>
<evidence type="ECO:0000256" key="2">
    <source>
        <dbReference type="ARBA" id="ARBA00023125"/>
    </source>
</evidence>
<protein>
    <submittedName>
        <fullName evidence="9">Uncharacterized protein</fullName>
    </submittedName>
</protein>
<dbReference type="InterPro" id="IPR005539">
    <property type="entry name" value="ELK_dom"/>
</dbReference>
<dbReference type="SMART" id="SM01256">
    <property type="entry name" value="KNOX2"/>
    <property type="match status" value="1"/>
</dbReference>
<keyword evidence="10" id="KW-1185">Reference proteome</keyword>